<gene>
    <name evidence="2" type="ORF">BU26DRAFT_522035</name>
</gene>
<evidence type="ECO:0000313" key="3">
    <source>
        <dbReference type="Proteomes" id="UP000800094"/>
    </source>
</evidence>
<dbReference type="Proteomes" id="UP000800094">
    <property type="component" value="Unassembled WGS sequence"/>
</dbReference>
<name>A0A6A6I5M8_9PLEO</name>
<accession>A0A6A6I5M8</accession>
<keyword evidence="3" id="KW-1185">Reference proteome</keyword>
<feature type="compositionally biased region" description="Polar residues" evidence="1">
    <location>
        <begin position="24"/>
        <end position="34"/>
    </location>
</feature>
<evidence type="ECO:0000256" key="1">
    <source>
        <dbReference type="SAM" id="MobiDB-lite"/>
    </source>
</evidence>
<organism evidence="2 3">
    <name type="scientific">Trematosphaeria pertusa</name>
    <dbReference type="NCBI Taxonomy" id="390896"/>
    <lineage>
        <taxon>Eukaryota</taxon>
        <taxon>Fungi</taxon>
        <taxon>Dikarya</taxon>
        <taxon>Ascomycota</taxon>
        <taxon>Pezizomycotina</taxon>
        <taxon>Dothideomycetes</taxon>
        <taxon>Pleosporomycetidae</taxon>
        <taxon>Pleosporales</taxon>
        <taxon>Massarineae</taxon>
        <taxon>Trematosphaeriaceae</taxon>
        <taxon>Trematosphaeria</taxon>
    </lineage>
</organism>
<dbReference type="AlphaFoldDB" id="A0A6A6I5M8"/>
<sequence>MPLPVAQAQAHRLRKSENAAYTPAQPSLPRSTLPSRRPLSARTQQIPTNTLQAAAASVRMVRLARLCACGVNIYYQPHTTIEVKEWRTVLVCRREGEGRGGLPPCPMHHASKAEGSSEGSAVPMATLALTPARMAVRVERAKRILMDGCLEYLRSEGVLDIDKEL</sequence>
<proteinExistence type="predicted"/>
<reference evidence="2" key="1">
    <citation type="journal article" date="2020" name="Stud. Mycol.">
        <title>101 Dothideomycetes genomes: a test case for predicting lifestyles and emergence of pathogens.</title>
        <authorList>
            <person name="Haridas S."/>
            <person name="Albert R."/>
            <person name="Binder M."/>
            <person name="Bloem J."/>
            <person name="Labutti K."/>
            <person name="Salamov A."/>
            <person name="Andreopoulos B."/>
            <person name="Baker S."/>
            <person name="Barry K."/>
            <person name="Bills G."/>
            <person name="Bluhm B."/>
            <person name="Cannon C."/>
            <person name="Castanera R."/>
            <person name="Culley D."/>
            <person name="Daum C."/>
            <person name="Ezra D."/>
            <person name="Gonzalez J."/>
            <person name="Henrissat B."/>
            <person name="Kuo A."/>
            <person name="Liang C."/>
            <person name="Lipzen A."/>
            <person name="Lutzoni F."/>
            <person name="Magnuson J."/>
            <person name="Mondo S."/>
            <person name="Nolan M."/>
            <person name="Ohm R."/>
            <person name="Pangilinan J."/>
            <person name="Park H.-J."/>
            <person name="Ramirez L."/>
            <person name="Alfaro M."/>
            <person name="Sun H."/>
            <person name="Tritt A."/>
            <person name="Yoshinaga Y."/>
            <person name="Zwiers L.-H."/>
            <person name="Turgeon B."/>
            <person name="Goodwin S."/>
            <person name="Spatafora J."/>
            <person name="Crous P."/>
            <person name="Grigoriev I."/>
        </authorList>
    </citation>
    <scope>NUCLEOTIDE SEQUENCE</scope>
    <source>
        <strain evidence="2">CBS 122368</strain>
    </source>
</reference>
<evidence type="ECO:0000313" key="2">
    <source>
        <dbReference type="EMBL" id="KAF2245626.1"/>
    </source>
</evidence>
<dbReference type="GeneID" id="54583018"/>
<feature type="region of interest" description="Disordered" evidence="1">
    <location>
        <begin position="13"/>
        <end position="46"/>
    </location>
</feature>
<protein>
    <submittedName>
        <fullName evidence="2">Uncharacterized protein</fullName>
    </submittedName>
</protein>
<dbReference type="RefSeq" id="XP_033680630.1">
    <property type="nucleotide sequence ID" value="XM_033829688.1"/>
</dbReference>
<dbReference type="EMBL" id="ML987200">
    <property type="protein sequence ID" value="KAF2245626.1"/>
    <property type="molecule type" value="Genomic_DNA"/>
</dbReference>